<feature type="compositionally biased region" description="Basic residues" evidence="6">
    <location>
        <begin position="73"/>
        <end position="86"/>
    </location>
</feature>
<proteinExistence type="inferred from homology"/>
<protein>
    <recommendedName>
        <fullName evidence="8">SPATA31-like domain-containing protein</fullName>
    </recommendedName>
</protein>
<evidence type="ECO:0000256" key="2">
    <source>
        <dbReference type="ARBA" id="ARBA00022692"/>
    </source>
</evidence>
<dbReference type="Pfam" id="PF15371">
    <property type="entry name" value="DUF4599"/>
    <property type="match status" value="1"/>
</dbReference>
<feature type="domain" description="SPATA31-like" evidence="8">
    <location>
        <begin position="73"/>
        <end position="159"/>
    </location>
</feature>
<accession>A0A7J8EFE7</accession>
<dbReference type="GO" id="GO:0016020">
    <property type="term" value="C:membrane"/>
    <property type="evidence" value="ECO:0007669"/>
    <property type="project" value="UniProtKB-SubCell"/>
</dbReference>
<dbReference type="PANTHER" id="PTHR21859:SF12">
    <property type="entry name" value="SPERMATOGENESIS-ASSOCIATED PROTEIN 31D1"/>
    <property type="match status" value="1"/>
</dbReference>
<feature type="region of interest" description="Disordered" evidence="6">
    <location>
        <begin position="66"/>
        <end position="86"/>
    </location>
</feature>
<comment type="subcellular location">
    <subcellularLocation>
        <location evidence="1">Membrane</location>
        <topology evidence="1">Single-pass membrane protein</topology>
    </subcellularLocation>
</comment>
<comment type="caution">
    <text evidence="9">The sequence shown here is derived from an EMBL/GenBank/DDBJ whole genome shotgun (WGS) entry which is preliminary data.</text>
</comment>
<evidence type="ECO:0000256" key="5">
    <source>
        <dbReference type="ARBA" id="ARBA00035009"/>
    </source>
</evidence>
<evidence type="ECO:0000259" key="8">
    <source>
        <dbReference type="Pfam" id="PF15371"/>
    </source>
</evidence>
<evidence type="ECO:0000313" key="10">
    <source>
        <dbReference type="Proteomes" id="UP000550707"/>
    </source>
</evidence>
<keyword evidence="2 7" id="KW-0812">Transmembrane</keyword>
<evidence type="ECO:0000313" key="9">
    <source>
        <dbReference type="EMBL" id="KAF6433802.1"/>
    </source>
</evidence>
<dbReference type="EMBL" id="JACASF010000014">
    <property type="protein sequence ID" value="KAF6433802.1"/>
    <property type="molecule type" value="Genomic_DNA"/>
</dbReference>
<feature type="transmembrane region" description="Helical" evidence="7">
    <location>
        <begin position="34"/>
        <end position="53"/>
    </location>
</feature>
<evidence type="ECO:0000256" key="6">
    <source>
        <dbReference type="SAM" id="MobiDB-lite"/>
    </source>
</evidence>
<evidence type="ECO:0000256" key="7">
    <source>
        <dbReference type="SAM" id="Phobius"/>
    </source>
</evidence>
<evidence type="ECO:0000256" key="3">
    <source>
        <dbReference type="ARBA" id="ARBA00022989"/>
    </source>
</evidence>
<dbReference type="InParanoid" id="A0A7J8EFE7"/>
<keyword evidence="3 7" id="KW-1133">Transmembrane helix</keyword>
<keyword evidence="4 7" id="KW-0472">Membrane</keyword>
<evidence type="ECO:0000256" key="1">
    <source>
        <dbReference type="ARBA" id="ARBA00004167"/>
    </source>
</evidence>
<sequence length="273" mass="30575">MTFSLFLKCVPEPYQSVPEPYQSFCSQSLDCRRTLIYVCVLWLLFLIFCFQVVCWSTRIFGENEHAQTSQGQAKRRRRGEKPKGCRYHQREEEEKKILISILKSPLGQRHDSVHFRQLLCPDPSCEVCNNATFEMDQLLSSLALEDATPPVSPLASRAPVTEPLFTPSPAFSAVPAGDLTPPPRPEILPPLTSNLSLNSVTSLGDFLSPSPLDHSLPPEPFSSLESEFLVDYFPPQPLDFPSLPQHDTQNADPAVYSEAHLTRNTIFLGSSIN</sequence>
<dbReference type="InterPro" id="IPR027970">
    <property type="entry name" value="SPATA31-like"/>
</dbReference>
<name>A0A7J8EFE7_MOLMO</name>
<dbReference type="Proteomes" id="UP000550707">
    <property type="component" value="Unassembled WGS sequence"/>
</dbReference>
<keyword evidence="10" id="KW-1185">Reference proteome</keyword>
<dbReference type="AlphaFoldDB" id="A0A7J8EFE7"/>
<reference evidence="9 10" key="1">
    <citation type="journal article" date="2020" name="Nature">
        <title>Six reference-quality genomes reveal evolution of bat adaptations.</title>
        <authorList>
            <person name="Jebb D."/>
            <person name="Huang Z."/>
            <person name="Pippel M."/>
            <person name="Hughes G.M."/>
            <person name="Lavrichenko K."/>
            <person name="Devanna P."/>
            <person name="Winkler S."/>
            <person name="Jermiin L.S."/>
            <person name="Skirmuntt E.C."/>
            <person name="Katzourakis A."/>
            <person name="Burkitt-Gray L."/>
            <person name="Ray D.A."/>
            <person name="Sullivan K.A.M."/>
            <person name="Roscito J.G."/>
            <person name="Kirilenko B.M."/>
            <person name="Davalos L.M."/>
            <person name="Corthals A.P."/>
            <person name="Power M.L."/>
            <person name="Jones G."/>
            <person name="Ransome R.D."/>
            <person name="Dechmann D.K.N."/>
            <person name="Locatelli A.G."/>
            <person name="Puechmaille S.J."/>
            <person name="Fedrigo O."/>
            <person name="Jarvis E.D."/>
            <person name="Hiller M."/>
            <person name="Vernes S.C."/>
            <person name="Myers E.W."/>
            <person name="Teeling E.C."/>
        </authorList>
    </citation>
    <scope>NUCLEOTIDE SEQUENCE [LARGE SCALE GENOMIC DNA]</scope>
    <source>
        <strain evidence="9">MMolMol1</strain>
        <tissue evidence="9">Muscle</tissue>
    </source>
</reference>
<comment type="similarity">
    <text evidence="5">Belongs to the SPATA31 family.</text>
</comment>
<evidence type="ECO:0000256" key="4">
    <source>
        <dbReference type="ARBA" id="ARBA00023136"/>
    </source>
</evidence>
<organism evidence="9 10">
    <name type="scientific">Molossus molossus</name>
    <name type="common">Pallas' mastiff bat</name>
    <name type="synonym">Vespertilio molossus</name>
    <dbReference type="NCBI Taxonomy" id="27622"/>
    <lineage>
        <taxon>Eukaryota</taxon>
        <taxon>Metazoa</taxon>
        <taxon>Chordata</taxon>
        <taxon>Craniata</taxon>
        <taxon>Vertebrata</taxon>
        <taxon>Euteleostomi</taxon>
        <taxon>Mammalia</taxon>
        <taxon>Eutheria</taxon>
        <taxon>Laurasiatheria</taxon>
        <taxon>Chiroptera</taxon>
        <taxon>Yangochiroptera</taxon>
        <taxon>Molossidae</taxon>
        <taxon>Molossus</taxon>
    </lineage>
</organism>
<gene>
    <name evidence="9" type="ORF">HJG59_008865</name>
</gene>
<dbReference type="PANTHER" id="PTHR21859">
    <property type="entry name" value="ACROSOME-SPECIFIC PROTEIN"/>
    <property type="match status" value="1"/>
</dbReference>